<organism evidence="15 16">
    <name type="scientific">Candidatus Ordinivivax streblomastigis</name>
    <dbReference type="NCBI Taxonomy" id="2540710"/>
    <lineage>
        <taxon>Bacteria</taxon>
        <taxon>Pseudomonadati</taxon>
        <taxon>Bacteroidota</taxon>
        <taxon>Bacteroidia</taxon>
        <taxon>Bacteroidales</taxon>
        <taxon>Candidatus Ordinivivax</taxon>
    </lineage>
</organism>
<dbReference type="Proteomes" id="UP000324575">
    <property type="component" value="Unassembled WGS sequence"/>
</dbReference>
<evidence type="ECO:0000259" key="13">
    <source>
        <dbReference type="PROSITE" id="PS51192"/>
    </source>
</evidence>
<dbReference type="Gene3D" id="3.40.50.300">
    <property type="entry name" value="P-loop containing nucleotide triphosphate hydrolases"/>
    <property type="match status" value="2"/>
</dbReference>
<feature type="binding site" evidence="12">
    <location>
        <position position="391"/>
    </location>
    <ligand>
        <name>Zn(2+)</name>
        <dbReference type="ChEBI" id="CHEBI:29105"/>
        <label>2</label>
    </ligand>
</feature>
<feature type="binding site" evidence="12">
    <location>
        <position position="409"/>
    </location>
    <ligand>
        <name>Zn(2+)</name>
        <dbReference type="ChEBI" id="CHEBI:29105"/>
        <label>2</label>
    </ligand>
</feature>
<evidence type="ECO:0000256" key="6">
    <source>
        <dbReference type="ARBA" id="ARBA00022806"/>
    </source>
</evidence>
<dbReference type="InterPro" id="IPR011545">
    <property type="entry name" value="DEAD/DEAH_box_helicase_dom"/>
</dbReference>
<dbReference type="GO" id="GO:0005524">
    <property type="term" value="F:ATP binding"/>
    <property type="evidence" value="ECO:0007669"/>
    <property type="project" value="UniProtKB-UniRule"/>
</dbReference>
<feature type="binding site" evidence="12">
    <location>
        <position position="385"/>
    </location>
    <ligand>
        <name>Zn(2+)</name>
        <dbReference type="ChEBI" id="CHEBI:29105"/>
        <label>1</label>
    </ligand>
</feature>
<dbReference type="PANTHER" id="PTHR30580">
    <property type="entry name" value="PRIMOSOMAL PROTEIN N"/>
    <property type="match status" value="1"/>
</dbReference>
<evidence type="ECO:0000256" key="9">
    <source>
        <dbReference type="ARBA" id="ARBA00023125"/>
    </source>
</evidence>
<dbReference type="GO" id="GO:0043138">
    <property type="term" value="F:3'-5' DNA helicase activity"/>
    <property type="evidence" value="ECO:0007669"/>
    <property type="project" value="UniProtKB-EC"/>
</dbReference>
<comment type="caution">
    <text evidence="15">The sequence shown here is derived from an EMBL/GenBank/DDBJ whole genome shotgun (WGS) entry which is preliminary data.</text>
</comment>
<dbReference type="Pfam" id="PF18074">
    <property type="entry name" value="PriA_C"/>
    <property type="match status" value="1"/>
</dbReference>
<evidence type="ECO:0000256" key="4">
    <source>
        <dbReference type="ARBA" id="ARBA00022741"/>
    </source>
</evidence>
<dbReference type="FunFam" id="3.40.50.300:FF:000489">
    <property type="entry name" value="Primosome assembly protein PriA"/>
    <property type="match status" value="1"/>
</dbReference>
<dbReference type="InterPro" id="IPR027417">
    <property type="entry name" value="P-loop_NTPase"/>
</dbReference>
<feature type="binding site" evidence="12">
    <location>
        <position position="422"/>
    </location>
    <ligand>
        <name>Zn(2+)</name>
        <dbReference type="ChEBI" id="CHEBI:29105"/>
        <label>1</label>
    </ligand>
</feature>
<evidence type="ECO:0000256" key="8">
    <source>
        <dbReference type="ARBA" id="ARBA00022840"/>
    </source>
</evidence>
<evidence type="ECO:0000256" key="11">
    <source>
        <dbReference type="ARBA" id="ARBA00048988"/>
    </source>
</evidence>
<evidence type="ECO:0000313" key="15">
    <source>
        <dbReference type="EMBL" id="KAA6302613.1"/>
    </source>
</evidence>
<feature type="binding site" evidence="12">
    <location>
        <position position="412"/>
    </location>
    <ligand>
        <name>Zn(2+)</name>
        <dbReference type="ChEBI" id="CHEBI:29105"/>
        <label>2</label>
    </ligand>
</feature>
<dbReference type="GO" id="GO:0006310">
    <property type="term" value="P:DNA recombination"/>
    <property type="evidence" value="ECO:0007669"/>
    <property type="project" value="InterPro"/>
</dbReference>
<keyword evidence="7 12" id="KW-0862">Zinc</keyword>
<evidence type="ECO:0000256" key="2">
    <source>
        <dbReference type="ARBA" id="ARBA00022705"/>
    </source>
</evidence>
<dbReference type="GO" id="GO:1990077">
    <property type="term" value="C:primosome complex"/>
    <property type="evidence" value="ECO:0007669"/>
    <property type="project" value="UniProtKB-UniRule"/>
</dbReference>
<comment type="function">
    <text evidence="12">Initiates the restart of stalled replication forks, which reloads the replicative helicase on sites other than the origin of replication. Recognizes and binds to abandoned replication forks and remodels them to uncover a helicase loading site. Promotes assembly of the primosome at these replication forks.</text>
</comment>
<keyword evidence="5 12" id="KW-0378">Hydrolase</keyword>
<dbReference type="PROSITE" id="PS51194">
    <property type="entry name" value="HELICASE_CTER"/>
    <property type="match status" value="1"/>
</dbReference>
<accession>A0A5M8P2D9</accession>
<comment type="subunit">
    <text evidence="12">Component of the replication restart primosome.</text>
</comment>
<dbReference type="PROSITE" id="PS51192">
    <property type="entry name" value="HELICASE_ATP_BIND_1"/>
    <property type="match status" value="1"/>
</dbReference>
<dbReference type="GO" id="GO:0008270">
    <property type="term" value="F:zinc ion binding"/>
    <property type="evidence" value="ECO:0007669"/>
    <property type="project" value="UniProtKB-UniRule"/>
</dbReference>
<evidence type="ECO:0000256" key="7">
    <source>
        <dbReference type="ARBA" id="ARBA00022833"/>
    </source>
</evidence>
<dbReference type="InterPro" id="IPR001650">
    <property type="entry name" value="Helicase_C-like"/>
</dbReference>
<name>A0A5M8P2D9_9BACT</name>
<dbReference type="GO" id="GO:0006270">
    <property type="term" value="P:DNA replication initiation"/>
    <property type="evidence" value="ECO:0007669"/>
    <property type="project" value="TreeGrafter"/>
</dbReference>
<dbReference type="SMART" id="SM00487">
    <property type="entry name" value="DEXDc"/>
    <property type="match status" value="1"/>
</dbReference>
<dbReference type="InterPro" id="IPR005259">
    <property type="entry name" value="PriA"/>
</dbReference>
<dbReference type="InterPro" id="IPR042115">
    <property type="entry name" value="PriA_3primeBD_sf"/>
</dbReference>
<sequence>MYINVILPVPLADTFTYFVPPEMEAQLLNQRSQIVNGSLVRVEFGKNKHYTGIVYTASSDKPDISGTIKPVVEVISSEPVIRPQQLRFWEWIAQYYVCKLGEVSRNVLPAVIRSKEQTPQKPRRRKKEDAPEIQALHVLNDLQEVAYKQIIESWEQKDVCLLHGVTSSGKTEIYTHLMQKTLDENRQVLFLLPEIALTSQITDRLKQFFGDKLGVFHSKISDGERIRIWNNLLRDEGYQIILGVRSSVFLPFRDLGLVIVDEEHEPSYKQQAPAPRYHARNAAIVLATTHGGKVVLGSATPSIESFHNAQTGKYAYVSLQKRFEGTELPVIIPVDVKELRRKKQMKTIFSPLLLEKMQAAINQNEQILLFQNRRGFALNFICPICDWTPKCRFCDISLTYHKKDNHLSCHYCGRSYQLPKECPECGCGALKPIGYGTEKVEEEIHKLFPALPIARLDTDTAKTKKSTEEIIHRFESGETRLLIGTQMISKGLDFEKVSLVGILNADALMNFPDFRAYERAYQLMSQVAGRAGRRKTQGEVILQTSHPEHPLIQLVLQQNYRGMYDMQMEERELFKYPPAFRLIEITLKHKNEAILQQLSNEFAGLLRVRLGNRVIGPDKPAIGKIQLFYLKKILLKIENSASLAALRELLEQAQKQILQTPAFRYAVIQYDVDPV</sequence>
<feature type="binding site" evidence="12">
    <location>
        <position position="425"/>
    </location>
    <ligand>
        <name>Zn(2+)</name>
        <dbReference type="ChEBI" id="CHEBI:29105"/>
        <label>1</label>
    </ligand>
</feature>
<protein>
    <recommendedName>
        <fullName evidence="12">Replication restart protein PriA</fullName>
    </recommendedName>
    <alternativeName>
        <fullName evidence="12">ATP-dependent DNA helicase PriA</fullName>
        <ecNumber evidence="12">5.6.2.4</ecNumber>
    </alternativeName>
    <alternativeName>
        <fullName evidence="12">DNA 3'-5' helicase PriA</fullName>
    </alternativeName>
</protein>
<comment type="catalytic activity">
    <reaction evidence="12">
        <text>Couples ATP hydrolysis with the unwinding of duplex DNA by translocating in the 3'-5' direction.</text>
        <dbReference type="EC" id="5.6.2.4"/>
    </reaction>
</comment>
<evidence type="ECO:0000256" key="3">
    <source>
        <dbReference type="ARBA" id="ARBA00022723"/>
    </source>
</evidence>
<keyword evidence="1 12" id="KW-0639">Primosome</keyword>
<dbReference type="CDD" id="cd17929">
    <property type="entry name" value="DEXHc_priA"/>
    <property type="match status" value="1"/>
</dbReference>
<feature type="binding site" evidence="12">
    <location>
        <position position="394"/>
    </location>
    <ligand>
        <name>Zn(2+)</name>
        <dbReference type="ChEBI" id="CHEBI:29105"/>
        <label>2</label>
    </ligand>
</feature>
<dbReference type="GO" id="GO:0006269">
    <property type="term" value="P:DNA replication, synthesis of primer"/>
    <property type="evidence" value="ECO:0007669"/>
    <property type="project" value="UniProtKB-KW"/>
</dbReference>
<dbReference type="PANTHER" id="PTHR30580:SF0">
    <property type="entry name" value="PRIMOSOMAL PROTEIN N"/>
    <property type="match status" value="1"/>
</dbReference>
<keyword evidence="2 12" id="KW-0235">DNA replication</keyword>
<dbReference type="Pfam" id="PF18319">
    <property type="entry name" value="Zn_ribbon_PriA"/>
    <property type="match status" value="1"/>
</dbReference>
<dbReference type="EMBL" id="SNRX01000006">
    <property type="protein sequence ID" value="KAA6302613.1"/>
    <property type="molecule type" value="Genomic_DNA"/>
</dbReference>
<dbReference type="GO" id="GO:0003677">
    <property type="term" value="F:DNA binding"/>
    <property type="evidence" value="ECO:0007669"/>
    <property type="project" value="UniProtKB-UniRule"/>
</dbReference>
<dbReference type="FunFam" id="3.40.1440.60:FF:000001">
    <property type="entry name" value="Primosomal protein N"/>
    <property type="match status" value="1"/>
</dbReference>
<dbReference type="SUPFAM" id="SSF52540">
    <property type="entry name" value="P-loop containing nucleoside triphosphate hydrolases"/>
    <property type="match status" value="1"/>
</dbReference>
<dbReference type="GO" id="GO:0006302">
    <property type="term" value="P:double-strand break repair"/>
    <property type="evidence" value="ECO:0007669"/>
    <property type="project" value="InterPro"/>
</dbReference>
<dbReference type="HAMAP" id="MF_00983">
    <property type="entry name" value="PriA"/>
    <property type="match status" value="1"/>
</dbReference>
<reference evidence="15 16" key="1">
    <citation type="submission" date="2019-03" db="EMBL/GenBank/DDBJ databases">
        <title>Single cell metagenomics reveals metabolic interactions within the superorganism composed of flagellate Streblomastix strix and complex community of Bacteroidetes bacteria on its surface.</title>
        <authorList>
            <person name="Treitli S.C."/>
            <person name="Kolisko M."/>
            <person name="Husnik F."/>
            <person name="Keeling P."/>
            <person name="Hampl V."/>
        </authorList>
    </citation>
    <scope>NUCLEOTIDE SEQUENCE [LARGE SCALE GENOMIC DNA]</scope>
    <source>
        <strain evidence="15">St1</strain>
    </source>
</reference>
<feature type="domain" description="Helicase ATP-binding" evidence="13">
    <location>
        <begin position="151"/>
        <end position="319"/>
    </location>
</feature>
<dbReference type="InterPro" id="IPR040498">
    <property type="entry name" value="PriA_CRR"/>
</dbReference>
<dbReference type="SMART" id="SM00490">
    <property type="entry name" value="HELICc"/>
    <property type="match status" value="1"/>
</dbReference>
<dbReference type="GO" id="GO:0016887">
    <property type="term" value="F:ATP hydrolysis activity"/>
    <property type="evidence" value="ECO:0007669"/>
    <property type="project" value="RHEA"/>
</dbReference>
<dbReference type="NCBIfam" id="TIGR00595">
    <property type="entry name" value="priA"/>
    <property type="match status" value="1"/>
</dbReference>
<keyword evidence="6 12" id="KW-0347">Helicase</keyword>
<feature type="domain" description="Helicase C-terminal" evidence="14">
    <location>
        <begin position="417"/>
        <end position="574"/>
    </location>
</feature>
<evidence type="ECO:0000256" key="1">
    <source>
        <dbReference type="ARBA" id="ARBA00022515"/>
    </source>
</evidence>
<evidence type="ECO:0000313" key="16">
    <source>
        <dbReference type="Proteomes" id="UP000324575"/>
    </source>
</evidence>
<proteinExistence type="inferred from homology"/>
<dbReference type="CDD" id="cd18804">
    <property type="entry name" value="SF2_C_priA"/>
    <property type="match status" value="1"/>
</dbReference>
<dbReference type="Pfam" id="PF17764">
    <property type="entry name" value="PriA_3primeBD"/>
    <property type="match status" value="1"/>
</dbReference>
<evidence type="ECO:0000256" key="5">
    <source>
        <dbReference type="ARBA" id="ARBA00022801"/>
    </source>
</evidence>
<dbReference type="Pfam" id="PF00271">
    <property type="entry name" value="Helicase_C"/>
    <property type="match status" value="1"/>
</dbReference>
<comment type="similarity">
    <text evidence="12">Belongs to the helicase family. PriA subfamily.</text>
</comment>
<gene>
    <name evidence="12" type="primary">priA</name>
    <name evidence="15" type="ORF">EZS26_001120</name>
</gene>
<evidence type="ECO:0000256" key="12">
    <source>
        <dbReference type="HAMAP-Rule" id="MF_00983"/>
    </source>
</evidence>
<dbReference type="EC" id="5.6.2.4" evidence="12"/>
<keyword evidence="8 12" id="KW-0067">ATP-binding</keyword>
<dbReference type="Pfam" id="PF00270">
    <property type="entry name" value="DEAD"/>
    <property type="match status" value="1"/>
</dbReference>
<dbReference type="Gene3D" id="3.40.1440.60">
    <property type="entry name" value="PriA, 3(prime) DNA-binding domain"/>
    <property type="match status" value="1"/>
</dbReference>
<evidence type="ECO:0000256" key="10">
    <source>
        <dbReference type="ARBA" id="ARBA00023235"/>
    </source>
</evidence>
<keyword evidence="9 12" id="KW-0238">DNA-binding</keyword>
<keyword evidence="4 12" id="KW-0547">Nucleotide-binding</keyword>
<keyword evidence="10 12" id="KW-0413">Isomerase</keyword>
<comment type="cofactor">
    <cofactor evidence="12">
        <name>Zn(2+)</name>
        <dbReference type="ChEBI" id="CHEBI:29105"/>
    </cofactor>
    <text evidence="12">Binds 2 zinc ions per subunit.</text>
</comment>
<dbReference type="AlphaFoldDB" id="A0A5M8P2D9"/>
<comment type="catalytic activity">
    <reaction evidence="11 12">
        <text>ATP + H2O = ADP + phosphate + H(+)</text>
        <dbReference type="Rhea" id="RHEA:13065"/>
        <dbReference type="ChEBI" id="CHEBI:15377"/>
        <dbReference type="ChEBI" id="CHEBI:15378"/>
        <dbReference type="ChEBI" id="CHEBI:30616"/>
        <dbReference type="ChEBI" id="CHEBI:43474"/>
        <dbReference type="ChEBI" id="CHEBI:456216"/>
        <dbReference type="EC" id="5.6.2.4"/>
    </reaction>
</comment>
<dbReference type="InterPro" id="IPR041236">
    <property type="entry name" value="PriA_C"/>
</dbReference>
<dbReference type="InterPro" id="IPR041222">
    <property type="entry name" value="PriA_3primeBD"/>
</dbReference>
<feature type="binding site" evidence="12">
    <location>
        <position position="382"/>
    </location>
    <ligand>
        <name>Zn(2+)</name>
        <dbReference type="ChEBI" id="CHEBI:29105"/>
        <label>1</label>
    </ligand>
</feature>
<keyword evidence="3 12" id="KW-0479">Metal-binding</keyword>
<evidence type="ECO:0000259" key="14">
    <source>
        <dbReference type="PROSITE" id="PS51194"/>
    </source>
</evidence>
<dbReference type="InterPro" id="IPR014001">
    <property type="entry name" value="Helicase_ATP-bd"/>
</dbReference>